<sequence>MLVPSISPGIYSCRSMCMTVVVTLLVCVCCRLFQTTLALPLDLCLEESHDKSSQIPFKDNLEFYFYMSRSNPPSTFKLILEGDDDSSEQYFKFVRNGNKYDISTSTEEMSIRMATEGWKNWTLDVNSNNHLQLTCQDRVTLKVKLQAHKDVCYNLFLLTDYNFPRRFCYPDDNNMCVRTNTIPPKTTTTTTPETTTTTTSPETTTTTTSPETTTTTTSPETTTTITSFETTTTTTSSETTSTTKAAIPAWPFTTATTSETIESEYTTTSMEIVVKEVSSAKGLPDAAGPALLLAFVMLLA</sequence>
<comment type="caution">
    <text evidence="2">The sequence shown here is derived from an EMBL/GenBank/DDBJ whole genome shotgun (WGS) entry which is preliminary data.</text>
</comment>
<dbReference type="EMBL" id="JAHLQT010024908">
    <property type="protein sequence ID" value="KAG7164843.1"/>
    <property type="molecule type" value="Genomic_DNA"/>
</dbReference>
<proteinExistence type="predicted"/>
<protein>
    <submittedName>
        <fullName evidence="2">Uncharacterized protein</fullName>
    </submittedName>
</protein>
<dbReference type="AlphaFoldDB" id="A0A8J5MUU7"/>
<evidence type="ECO:0000256" key="1">
    <source>
        <dbReference type="SAM" id="MobiDB-lite"/>
    </source>
</evidence>
<feature type="region of interest" description="Disordered" evidence="1">
    <location>
        <begin position="184"/>
        <end position="222"/>
    </location>
</feature>
<gene>
    <name evidence="2" type="ORF">Hamer_G017234</name>
</gene>
<dbReference type="OrthoDB" id="10577873at2759"/>
<accession>A0A8J5MUU7</accession>
<dbReference type="Proteomes" id="UP000747542">
    <property type="component" value="Unassembled WGS sequence"/>
</dbReference>
<keyword evidence="3" id="KW-1185">Reference proteome</keyword>
<evidence type="ECO:0000313" key="3">
    <source>
        <dbReference type="Proteomes" id="UP000747542"/>
    </source>
</evidence>
<evidence type="ECO:0000313" key="2">
    <source>
        <dbReference type="EMBL" id="KAG7164843.1"/>
    </source>
</evidence>
<reference evidence="2" key="1">
    <citation type="journal article" date="2021" name="Sci. Adv.">
        <title>The American lobster genome reveals insights on longevity, neural, and immune adaptations.</title>
        <authorList>
            <person name="Polinski J.M."/>
            <person name="Zimin A.V."/>
            <person name="Clark K.F."/>
            <person name="Kohn A.B."/>
            <person name="Sadowski N."/>
            <person name="Timp W."/>
            <person name="Ptitsyn A."/>
            <person name="Khanna P."/>
            <person name="Romanova D.Y."/>
            <person name="Williams P."/>
            <person name="Greenwood S.J."/>
            <person name="Moroz L.L."/>
            <person name="Walt D.R."/>
            <person name="Bodnar A.G."/>
        </authorList>
    </citation>
    <scope>NUCLEOTIDE SEQUENCE</scope>
    <source>
        <strain evidence="2">GMGI-L3</strain>
    </source>
</reference>
<feature type="non-terminal residue" evidence="2">
    <location>
        <position position="300"/>
    </location>
</feature>
<name>A0A8J5MUU7_HOMAM</name>
<organism evidence="2 3">
    <name type="scientific">Homarus americanus</name>
    <name type="common">American lobster</name>
    <dbReference type="NCBI Taxonomy" id="6706"/>
    <lineage>
        <taxon>Eukaryota</taxon>
        <taxon>Metazoa</taxon>
        <taxon>Ecdysozoa</taxon>
        <taxon>Arthropoda</taxon>
        <taxon>Crustacea</taxon>
        <taxon>Multicrustacea</taxon>
        <taxon>Malacostraca</taxon>
        <taxon>Eumalacostraca</taxon>
        <taxon>Eucarida</taxon>
        <taxon>Decapoda</taxon>
        <taxon>Pleocyemata</taxon>
        <taxon>Astacidea</taxon>
        <taxon>Nephropoidea</taxon>
        <taxon>Nephropidae</taxon>
        <taxon>Homarus</taxon>
    </lineage>
</organism>